<evidence type="ECO:0000256" key="17">
    <source>
        <dbReference type="SAM" id="Phobius"/>
    </source>
</evidence>
<dbReference type="InterPro" id="IPR006068">
    <property type="entry name" value="ATPase_P-typ_cation-transptr_C"/>
</dbReference>
<dbReference type="EC" id="7.2.2.10" evidence="2"/>
<comment type="subcellular location">
    <subcellularLocation>
        <location evidence="1">Membrane</location>
        <topology evidence="1">Multi-pass membrane protein</topology>
    </subcellularLocation>
</comment>
<dbReference type="InterPro" id="IPR008250">
    <property type="entry name" value="ATPase_P-typ_transduc_dom_A_sf"/>
</dbReference>
<sequence>MPFSTRSNSKVSHITSYIPSNRVVSRSIVKPNPYESNVSNIVPTNNRVAVVTDGGGSVEEPHNRTASSSPVPTDRVVVELEQPHGSISLVPLNNLAIDVVEPQPSFSNFDPSSLIQLVKQKNLNQLLVEYEGIAGVANALRTNLGTGIYGGDEDQDISHRREAFGTNMYPKPPTKQFWRFVWEALKNCRILTLFICADLSLGLDIKEKLGQKESWYDGVSIVGAAILLVLVSATSSFWQERLFVKLSKTSNTNIPIGDRVPVDGLFIDGHSLQVNESSVIGQSEHAEEVNQQNPFLLSGTTVIDGFGRMLVTSVGMNSTRGEMMSTIVHHSNLQTPLYARLTALTSIIEFINLTFFVLVLTIFLTFYFTGHTINEAGTIEFRTGKTKFHNAITSVVRRMVVAVTIIVTIPKGLPLFTTLTLCYTMRRITACKVMVRNPSVCETMGTVTNICTETMGILTLNRMKLTRFWLGQESMDESVSTPIADSVRELLYQGIGLNTTDTFCDSHSGSEFEFSGEPIEKAILSWAVQELNMDLEELKQNYTILHVEPFNSTTKRSGISIRKMVDNTIHVHWKGAAEIVLSMCSHYYDISGHIKALDDDDDERHEIDQIIQGMANSGLRCIAFAHKQVLESYIEDGAQGNIMDNCLTLLALVVLESDIEDEGAQGNIMDNCLTLLALVSIKDLHRPCVKSHVKELHYSGVNIKVITGDNVFTARAIATECGILRPNQDINSGAVVEGEEFRNYTAEERLCKVDKICVMARSSPFDKLLMVQCLKQRGHVVAVTGHGMNDALALKEADIGLSMGIQGTEVEKESSDIVILDDHFGSVVTVLKWGRCVYNNIQKFIQFQLTVNVAALVIYFVAAVSAGQVPLTVVQLLWVNLIMDTLGALALATEKPSKELMEKPPLRRFMPLITNIMWRNLLAQALYQIAVLLTLQFRGKSIFGVNMNVNDTLIFNTFVLCQVFNKFNARKLEKRNVFEGIHKSKLFLAIIGITIVLQVVMVEFLKKFASTERLNLWQWGVCIGFAAVSWPIGWLVKWIPVPEKPFFSYLKWRNTI</sequence>
<dbReference type="InterPro" id="IPR023298">
    <property type="entry name" value="ATPase_P-typ_TM_dom_sf"/>
</dbReference>
<dbReference type="PANTHER" id="PTHR24093">
    <property type="entry name" value="CATION TRANSPORTING ATPASE"/>
    <property type="match status" value="1"/>
</dbReference>
<dbReference type="GO" id="GO:0016887">
    <property type="term" value="F:ATP hydrolysis activity"/>
    <property type="evidence" value="ECO:0007669"/>
    <property type="project" value="InterPro"/>
</dbReference>
<dbReference type="Proteomes" id="UP000306102">
    <property type="component" value="Unassembled WGS sequence"/>
</dbReference>
<dbReference type="Gene3D" id="1.20.1110.10">
    <property type="entry name" value="Calcium-transporting ATPase, transmembrane domain"/>
    <property type="match status" value="2"/>
</dbReference>
<dbReference type="GO" id="GO:0005524">
    <property type="term" value="F:ATP binding"/>
    <property type="evidence" value="ECO:0007669"/>
    <property type="project" value="UniProtKB-KW"/>
</dbReference>
<dbReference type="PANTHER" id="PTHR24093:SF434">
    <property type="entry name" value="CALCIUM-TRANSPORTING ATPASE 13, PLASMA MEMBRANE-TYPE-RELATED"/>
    <property type="match status" value="1"/>
</dbReference>
<feature type="transmembrane region" description="Helical" evidence="17">
    <location>
        <begin position="350"/>
        <end position="368"/>
    </location>
</feature>
<comment type="catalytic activity">
    <reaction evidence="15">
        <text>Ca(2+)(in) + ATP + H2O = Ca(2+)(out) + ADP + phosphate + H(+)</text>
        <dbReference type="Rhea" id="RHEA:18105"/>
        <dbReference type="ChEBI" id="CHEBI:15377"/>
        <dbReference type="ChEBI" id="CHEBI:15378"/>
        <dbReference type="ChEBI" id="CHEBI:29108"/>
        <dbReference type="ChEBI" id="CHEBI:30616"/>
        <dbReference type="ChEBI" id="CHEBI:43474"/>
        <dbReference type="ChEBI" id="CHEBI:456216"/>
        <dbReference type="EC" id="7.2.2.10"/>
    </reaction>
</comment>
<keyword evidence="4" id="KW-0109">Calcium transport</keyword>
<evidence type="ECO:0000256" key="1">
    <source>
        <dbReference type="ARBA" id="ARBA00004141"/>
    </source>
</evidence>
<evidence type="ECO:0000256" key="10">
    <source>
        <dbReference type="ARBA" id="ARBA00022842"/>
    </source>
</evidence>
<evidence type="ECO:0000256" key="7">
    <source>
        <dbReference type="ARBA" id="ARBA00022741"/>
    </source>
</evidence>
<keyword evidence="16" id="KW-0175">Coiled coil</keyword>
<keyword evidence="14 17" id="KW-0472">Membrane</keyword>
<feature type="coiled-coil region" evidence="16">
    <location>
        <begin position="521"/>
        <end position="548"/>
    </location>
</feature>
<protein>
    <recommendedName>
        <fullName evidence="2">P-type Ca(2+) transporter</fullName>
        <ecNumber evidence="2">7.2.2.10</ecNumber>
    </recommendedName>
</protein>
<feature type="transmembrane region" description="Helical" evidence="17">
    <location>
        <begin position="399"/>
        <end position="424"/>
    </location>
</feature>
<evidence type="ECO:0000256" key="11">
    <source>
        <dbReference type="ARBA" id="ARBA00022967"/>
    </source>
</evidence>
<dbReference type="AlphaFoldDB" id="A0A4S4E251"/>
<evidence type="ECO:0000256" key="14">
    <source>
        <dbReference type="ARBA" id="ARBA00023136"/>
    </source>
</evidence>
<dbReference type="Gene3D" id="2.70.150.10">
    <property type="entry name" value="Calcium-transporting ATPase, cytoplasmic transduction domain A"/>
    <property type="match status" value="2"/>
</dbReference>
<dbReference type="SUPFAM" id="SSF81665">
    <property type="entry name" value="Calcium ATPase, transmembrane domain M"/>
    <property type="match status" value="1"/>
</dbReference>
<name>A0A4S4E251_CAMSN</name>
<keyword evidence="11" id="KW-1278">Translocase</keyword>
<dbReference type="InterPro" id="IPR004014">
    <property type="entry name" value="ATPase_P-typ_cation-transptr_N"/>
</dbReference>
<evidence type="ECO:0000256" key="9">
    <source>
        <dbReference type="ARBA" id="ARBA00022840"/>
    </source>
</evidence>
<evidence type="ECO:0000313" key="22">
    <source>
        <dbReference type="Proteomes" id="UP000306102"/>
    </source>
</evidence>
<keyword evidence="12 17" id="KW-1133">Transmembrane helix</keyword>
<evidence type="ECO:0000259" key="20">
    <source>
        <dbReference type="Pfam" id="PF00690"/>
    </source>
</evidence>
<dbReference type="SUPFAM" id="SSF81660">
    <property type="entry name" value="Metal cation-transporting ATPase, ATP-binding domain N"/>
    <property type="match status" value="1"/>
</dbReference>
<feature type="transmembrane region" description="Helical" evidence="17">
    <location>
        <begin position="1017"/>
        <end position="1036"/>
    </location>
</feature>
<feature type="transmembrane region" description="Helical" evidence="17">
    <location>
        <begin position="849"/>
        <end position="867"/>
    </location>
</feature>
<feature type="transmembrane region" description="Helical" evidence="17">
    <location>
        <begin position="912"/>
        <end position="935"/>
    </location>
</feature>
<dbReference type="Pfam" id="PF00690">
    <property type="entry name" value="Cation_ATPase_N"/>
    <property type="match status" value="1"/>
</dbReference>
<dbReference type="Pfam" id="PF00689">
    <property type="entry name" value="Cation_ATPase_C"/>
    <property type="match status" value="1"/>
</dbReference>
<feature type="transmembrane region" description="Helical" evidence="17">
    <location>
        <begin position="215"/>
        <end position="238"/>
    </location>
</feature>
<keyword evidence="13" id="KW-0406">Ion transport</keyword>
<feature type="transmembrane region" description="Helical" evidence="17">
    <location>
        <begin position="947"/>
        <end position="965"/>
    </location>
</feature>
<reference evidence="21 22" key="1">
    <citation type="journal article" date="2018" name="Proc. Natl. Acad. Sci. U.S.A.">
        <title>Draft genome sequence of Camellia sinensis var. sinensis provides insights into the evolution of the tea genome and tea quality.</title>
        <authorList>
            <person name="Wei C."/>
            <person name="Yang H."/>
            <person name="Wang S."/>
            <person name="Zhao J."/>
            <person name="Liu C."/>
            <person name="Gao L."/>
            <person name="Xia E."/>
            <person name="Lu Y."/>
            <person name="Tai Y."/>
            <person name="She G."/>
            <person name="Sun J."/>
            <person name="Cao H."/>
            <person name="Tong W."/>
            <person name="Gao Q."/>
            <person name="Li Y."/>
            <person name="Deng W."/>
            <person name="Jiang X."/>
            <person name="Wang W."/>
            <person name="Chen Q."/>
            <person name="Zhang S."/>
            <person name="Li H."/>
            <person name="Wu J."/>
            <person name="Wang P."/>
            <person name="Li P."/>
            <person name="Shi C."/>
            <person name="Zheng F."/>
            <person name="Jian J."/>
            <person name="Huang B."/>
            <person name="Shan D."/>
            <person name="Shi M."/>
            <person name="Fang C."/>
            <person name="Yue Y."/>
            <person name="Li F."/>
            <person name="Li D."/>
            <person name="Wei S."/>
            <person name="Han B."/>
            <person name="Jiang C."/>
            <person name="Yin Y."/>
            <person name="Xia T."/>
            <person name="Zhang Z."/>
            <person name="Bennetzen J.L."/>
            <person name="Zhao S."/>
            <person name="Wan X."/>
        </authorList>
    </citation>
    <scope>NUCLEOTIDE SEQUENCE [LARGE SCALE GENOMIC DNA]</scope>
    <source>
        <strain evidence="22">cv. Shuchazao</strain>
        <tissue evidence="21">Leaf</tissue>
    </source>
</reference>
<keyword evidence="3" id="KW-0813">Transport</keyword>
<dbReference type="SUPFAM" id="SSF56784">
    <property type="entry name" value="HAD-like"/>
    <property type="match status" value="1"/>
</dbReference>
<feature type="domain" description="Cation-transporting P-type ATPase N-terminal" evidence="20">
    <location>
        <begin position="132"/>
        <end position="198"/>
    </location>
</feature>
<proteinExistence type="predicted"/>
<feature type="domain" description="P-type ATPase A" evidence="18">
    <location>
        <begin position="256"/>
        <end position="326"/>
    </location>
</feature>
<dbReference type="InterPro" id="IPR023299">
    <property type="entry name" value="ATPase_P-typ_cyto_dom_N"/>
</dbReference>
<keyword evidence="6" id="KW-0479">Metal-binding</keyword>
<evidence type="ECO:0000313" key="21">
    <source>
        <dbReference type="EMBL" id="THG09921.1"/>
    </source>
</evidence>
<evidence type="ECO:0000259" key="19">
    <source>
        <dbReference type="Pfam" id="PF00689"/>
    </source>
</evidence>
<evidence type="ECO:0000256" key="16">
    <source>
        <dbReference type="SAM" id="Coils"/>
    </source>
</evidence>
<keyword evidence="7" id="KW-0547">Nucleotide-binding</keyword>
<dbReference type="Gene3D" id="3.40.50.1000">
    <property type="entry name" value="HAD superfamily/HAD-like"/>
    <property type="match status" value="1"/>
</dbReference>
<evidence type="ECO:0000256" key="3">
    <source>
        <dbReference type="ARBA" id="ARBA00022448"/>
    </source>
</evidence>
<dbReference type="Gene3D" id="3.40.1110.10">
    <property type="entry name" value="Calcium-transporting ATPase, cytoplasmic domain N"/>
    <property type="match status" value="1"/>
</dbReference>
<keyword evidence="8" id="KW-0106">Calcium</keyword>
<evidence type="ECO:0000256" key="15">
    <source>
        <dbReference type="ARBA" id="ARBA00048694"/>
    </source>
</evidence>
<dbReference type="GO" id="GO:0005886">
    <property type="term" value="C:plasma membrane"/>
    <property type="evidence" value="ECO:0007669"/>
    <property type="project" value="TreeGrafter"/>
</dbReference>
<accession>A0A4S4E251</accession>
<dbReference type="InterPro" id="IPR036412">
    <property type="entry name" value="HAD-like_sf"/>
</dbReference>
<evidence type="ECO:0000256" key="4">
    <source>
        <dbReference type="ARBA" id="ARBA00022568"/>
    </source>
</evidence>
<evidence type="ECO:0000256" key="8">
    <source>
        <dbReference type="ARBA" id="ARBA00022837"/>
    </source>
</evidence>
<dbReference type="GO" id="GO:0005388">
    <property type="term" value="F:P-type calcium transporter activity"/>
    <property type="evidence" value="ECO:0007669"/>
    <property type="project" value="UniProtKB-EC"/>
</dbReference>
<evidence type="ECO:0000256" key="5">
    <source>
        <dbReference type="ARBA" id="ARBA00022692"/>
    </source>
</evidence>
<evidence type="ECO:0000256" key="2">
    <source>
        <dbReference type="ARBA" id="ARBA00012790"/>
    </source>
</evidence>
<comment type="caution">
    <text evidence="21">The sequence shown here is derived from an EMBL/GenBank/DDBJ whole genome shotgun (WGS) entry which is preliminary data.</text>
</comment>
<organism evidence="21 22">
    <name type="scientific">Camellia sinensis var. sinensis</name>
    <name type="common">China tea</name>
    <dbReference type="NCBI Taxonomy" id="542762"/>
    <lineage>
        <taxon>Eukaryota</taxon>
        <taxon>Viridiplantae</taxon>
        <taxon>Streptophyta</taxon>
        <taxon>Embryophyta</taxon>
        <taxon>Tracheophyta</taxon>
        <taxon>Spermatophyta</taxon>
        <taxon>Magnoliopsida</taxon>
        <taxon>eudicotyledons</taxon>
        <taxon>Gunneridae</taxon>
        <taxon>Pentapetalae</taxon>
        <taxon>asterids</taxon>
        <taxon>Ericales</taxon>
        <taxon>Theaceae</taxon>
        <taxon>Camellia</taxon>
    </lineage>
</organism>
<dbReference type="InterPro" id="IPR023214">
    <property type="entry name" value="HAD_sf"/>
</dbReference>
<dbReference type="Pfam" id="PF13246">
    <property type="entry name" value="Cation_ATPase"/>
    <property type="match status" value="1"/>
</dbReference>
<dbReference type="EMBL" id="SDRB02008131">
    <property type="protein sequence ID" value="THG09921.1"/>
    <property type="molecule type" value="Genomic_DNA"/>
</dbReference>
<dbReference type="FunFam" id="1.20.1110.10:FF:000039">
    <property type="entry name" value="Calcium-transporting ATPase"/>
    <property type="match status" value="1"/>
</dbReference>
<keyword evidence="22" id="KW-1185">Reference proteome</keyword>
<keyword evidence="9" id="KW-0067">ATP-binding</keyword>
<feature type="transmembrane region" description="Helical" evidence="17">
    <location>
        <begin position="873"/>
        <end position="892"/>
    </location>
</feature>
<evidence type="ECO:0000256" key="13">
    <source>
        <dbReference type="ARBA" id="ARBA00023065"/>
    </source>
</evidence>
<dbReference type="NCBIfam" id="TIGR01494">
    <property type="entry name" value="ATPase_P-type"/>
    <property type="match status" value="1"/>
</dbReference>
<gene>
    <name evidence="21" type="ORF">TEA_023578</name>
</gene>
<evidence type="ECO:0000256" key="12">
    <source>
        <dbReference type="ARBA" id="ARBA00022989"/>
    </source>
</evidence>
<feature type="transmembrane region" description="Helical" evidence="17">
    <location>
        <begin position="986"/>
        <end position="1005"/>
    </location>
</feature>
<dbReference type="InterPro" id="IPR001757">
    <property type="entry name" value="P_typ_ATPase"/>
</dbReference>
<dbReference type="InterPro" id="IPR059000">
    <property type="entry name" value="ATPase_P-type_domA"/>
</dbReference>
<keyword evidence="5 17" id="KW-0812">Transmembrane</keyword>
<evidence type="ECO:0000259" key="18">
    <source>
        <dbReference type="Pfam" id="PF00122"/>
    </source>
</evidence>
<evidence type="ECO:0000256" key="6">
    <source>
        <dbReference type="ARBA" id="ARBA00022723"/>
    </source>
</evidence>
<dbReference type="GO" id="GO:0046872">
    <property type="term" value="F:metal ion binding"/>
    <property type="evidence" value="ECO:0007669"/>
    <property type="project" value="UniProtKB-KW"/>
</dbReference>
<dbReference type="Pfam" id="PF00122">
    <property type="entry name" value="E1-E2_ATPase"/>
    <property type="match status" value="1"/>
</dbReference>
<feature type="domain" description="Cation-transporting P-type ATPase C-terminal" evidence="19">
    <location>
        <begin position="869"/>
        <end position="1039"/>
    </location>
</feature>
<keyword evidence="10" id="KW-0460">Magnesium</keyword>
<dbReference type="STRING" id="542762.A0A4S4E251"/>
<dbReference type="SUPFAM" id="SSF81653">
    <property type="entry name" value="Calcium ATPase, transduction domain A"/>
    <property type="match status" value="1"/>
</dbReference>
<dbReference type="PRINTS" id="PR00119">
    <property type="entry name" value="CATATPASE"/>
</dbReference>